<sequence>MELVADKQDLKTYLEQVYDRELSEAEYIEYKNRLIKFFSLLMEVDQQQKKKSHECNANRNTNSAN</sequence>
<evidence type="ECO:0000313" key="2">
    <source>
        <dbReference type="Proteomes" id="UP000178771"/>
    </source>
</evidence>
<dbReference type="STRING" id="1802624.A2982_00635"/>
<comment type="caution">
    <text evidence="1">The sequence shown here is derived from an EMBL/GenBank/DDBJ whole genome shotgun (WGS) entry which is preliminary data.</text>
</comment>
<protein>
    <submittedName>
        <fullName evidence="1">Uncharacterized protein</fullName>
    </submittedName>
</protein>
<gene>
    <name evidence="1" type="ORF">A2982_00635</name>
</gene>
<name>A0A1F4V3M3_UNCKA</name>
<accession>A0A1F4V3M3</accession>
<proteinExistence type="predicted"/>
<dbReference type="AlphaFoldDB" id="A0A1F4V3M3"/>
<evidence type="ECO:0000313" key="1">
    <source>
        <dbReference type="EMBL" id="OGC51772.1"/>
    </source>
</evidence>
<reference evidence="1 2" key="1">
    <citation type="journal article" date="2016" name="Nat. Commun.">
        <title>Thousands of microbial genomes shed light on interconnected biogeochemical processes in an aquifer system.</title>
        <authorList>
            <person name="Anantharaman K."/>
            <person name="Brown C.T."/>
            <person name="Hug L.A."/>
            <person name="Sharon I."/>
            <person name="Castelle C.J."/>
            <person name="Probst A.J."/>
            <person name="Thomas B.C."/>
            <person name="Singh A."/>
            <person name="Wilkins M.J."/>
            <person name="Karaoz U."/>
            <person name="Brodie E.L."/>
            <person name="Williams K.H."/>
            <person name="Hubbard S.S."/>
            <person name="Banfield J.F."/>
        </authorList>
    </citation>
    <scope>NUCLEOTIDE SEQUENCE [LARGE SCALE GENOMIC DNA]</scope>
</reference>
<organism evidence="1 2">
    <name type="scientific">candidate division WWE3 bacterium RIFCSPLOWO2_01_FULL_39_13</name>
    <dbReference type="NCBI Taxonomy" id="1802624"/>
    <lineage>
        <taxon>Bacteria</taxon>
        <taxon>Katanobacteria</taxon>
    </lineage>
</organism>
<dbReference type="Proteomes" id="UP000178771">
    <property type="component" value="Unassembled WGS sequence"/>
</dbReference>
<dbReference type="EMBL" id="MEVH01000014">
    <property type="protein sequence ID" value="OGC51772.1"/>
    <property type="molecule type" value="Genomic_DNA"/>
</dbReference>